<evidence type="ECO:0000313" key="2">
    <source>
        <dbReference type="EMBL" id="AIY17781.1"/>
    </source>
</evidence>
<dbReference type="HOGENOM" id="CLU_1813815_0_0_11"/>
<dbReference type="STRING" id="2045.KR76_15235"/>
<keyword evidence="3" id="KW-1185">Reference proteome</keyword>
<dbReference type="AlphaFoldDB" id="A0A0A1DK41"/>
<feature type="region of interest" description="Disordered" evidence="1">
    <location>
        <begin position="37"/>
        <end position="82"/>
    </location>
</feature>
<dbReference type="Proteomes" id="UP000030300">
    <property type="component" value="Chromosome"/>
</dbReference>
<protein>
    <submittedName>
        <fullName evidence="2">Uncharacterized protein</fullName>
    </submittedName>
</protein>
<dbReference type="EMBL" id="CP009896">
    <property type="protein sequence ID" value="AIY17781.1"/>
    <property type="molecule type" value="Genomic_DNA"/>
</dbReference>
<reference evidence="2 3" key="1">
    <citation type="journal article" date="2015" name="Genome Announc.">
        <title>Complete Genome Sequence of Steroid-Transforming Nocardioides simplex VKM Ac-2033D.</title>
        <authorList>
            <person name="Shtratnikova V.Y."/>
            <person name="Schelkunov M.I."/>
            <person name="Pekov Y.A."/>
            <person name="Fokina V.V."/>
            <person name="Logacheva M.D."/>
            <person name="Sokolov S.L."/>
            <person name="Bragin E.Y."/>
            <person name="Ashapkin V.V."/>
            <person name="Donova M.V."/>
        </authorList>
    </citation>
    <scope>NUCLEOTIDE SEQUENCE [LARGE SCALE GENOMIC DNA]</scope>
    <source>
        <strain evidence="2 3">VKM Ac-2033D</strain>
    </source>
</reference>
<dbReference type="Pfam" id="PF19586">
    <property type="entry name" value="DUF6093"/>
    <property type="match status" value="1"/>
</dbReference>
<evidence type="ECO:0000313" key="3">
    <source>
        <dbReference type="Proteomes" id="UP000030300"/>
    </source>
</evidence>
<dbReference type="InterPro" id="IPR046075">
    <property type="entry name" value="DUF6093"/>
</dbReference>
<feature type="compositionally biased region" description="Polar residues" evidence="1">
    <location>
        <begin position="40"/>
        <end position="54"/>
    </location>
</feature>
<name>A0A0A1DK41_NOCSI</name>
<gene>
    <name evidence="2" type="ORF">KR76_15235</name>
</gene>
<sequence length="142" mass="14668">MGYGRPGTPVFPDGWATAAAGVLDGTHESVVTIAAPGATQGWSETDGQTVTTPAAPSYDGPATVRPASESEGSSEPVASEEQVTVTRYQVGLPQPTDGIAVGQVVHVVSSPDAALVGRDLTVVDVEHGDRRFTRYLYATLNS</sequence>
<evidence type="ECO:0000256" key="1">
    <source>
        <dbReference type="SAM" id="MobiDB-lite"/>
    </source>
</evidence>
<organism evidence="2 3">
    <name type="scientific">Nocardioides simplex</name>
    <name type="common">Arthrobacter simplex</name>
    <dbReference type="NCBI Taxonomy" id="2045"/>
    <lineage>
        <taxon>Bacteria</taxon>
        <taxon>Bacillati</taxon>
        <taxon>Actinomycetota</taxon>
        <taxon>Actinomycetes</taxon>
        <taxon>Propionibacteriales</taxon>
        <taxon>Nocardioidaceae</taxon>
        <taxon>Pimelobacter</taxon>
    </lineage>
</organism>
<accession>A0A0A1DK41</accession>
<dbReference type="KEGG" id="psim:KR76_15235"/>
<proteinExistence type="predicted"/>